<comment type="caution">
    <text evidence="1">The sequence shown here is derived from an EMBL/GenBank/DDBJ whole genome shotgun (WGS) entry which is preliminary data.</text>
</comment>
<protein>
    <submittedName>
        <fullName evidence="1">DUF4275 family protein</fullName>
    </submittedName>
</protein>
<dbReference type="InterPro" id="IPR025454">
    <property type="entry name" value="DUF4275"/>
</dbReference>
<accession>A0ABT0UEG1</accession>
<dbReference type="Proteomes" id="UP001202961">
    <property type="component" value="Unassembled WGS sequence"/>
</dbReference>
<sequence>MHQTRDYPPDEFRIKGRVFRETLKSLTRTFFADVYRQTGSYAYRGLLWHAFTYGFQSALERTDAVSAFVACDDAELYIHDEQLDMLWLCPRSVAISDTYPCNDTYIFPPSFSWLYITTHEHAQGIGPFFVRAPSNVVECG</sequence>
<dbReference type="EMBL" id="JAMQBK010000129">
    <property type="protein sequence ID" value="MCM2375099.1"/>
    <property type="molecule type" value="Genomic_DNA"/>
</dbReference>
<dbReference type="Pfam" id="PF14101">
    <property type="entry name" value="DUF4275"/>
    <property type="match status" value="1"/>
</dbReference>
<keyword evidence="2" id="KW-1185">Reference proteome</keyword>
<reference evidence="1 2" key="1">
    <citation type="journal article" date="2022" name="Syst. Appl. Microbiol.">
        <title>Rhodopirellula aestuarii sp. nov., a novel member of the genus Rhodopirellula isolated from brackish sediments collected in the Tagus River estuary, Portugal.</title>
        <authorList>
            <person name="Vitorino I.R."/>
            <person name="Klimek D."/>
            <person name="Calusinska M."/>
            <person name="Lobo-da-Cunha A."/>
            <person name="Vasconcelos V."/>
            <person name="Lage O.M."/>
        </authorList>
    </citation>
    <scope>NUCLEOTIDE SEQUENCE [LARGE SCALE GENOMIC DNA]</scope>
    <source>
        <strain evidence="1 2">ICT_H3.1</strain>
    </source>
</reference>
<evidence type="ECO:0000313" key="1">
    <source>
        <dbReference type="EMBL" id="MCM2375099.1"/>
    </source>
</evidence>
<gene>
    <name evidence="1" type="ORF">NB063_31135</name>
</gene>
<organism evidence="1 2">
    <name type="scientific">Aporhodopirellula aestuarii</name>
    <dbReference type="NCBI Taxonomy" id="2950107"/>
    <lineage>
        <taxon>Bacteria</taxon>
        <taxon>Pseudomonadati</taxon>
        <taxon>Planctomycetota</taxon>
        <taxon>Planctomycetia</taxon>
        <taxon>Pirellulales</taxon>
        <taxon>Pirellulaceae</taxon>
        <taxon>Aporhodopirellula</taxon>
    </lineage>
</organism>
<proteinExistence type="predicted"/>
<evidence type="ECO:0000313" key="2">
    <source>
        <dbReference type="Proteomes" id="UP001202961"/>
    </source>
</evidence>
<dbReference type="RefSeq" id="WP_250933591.1">
    <property type="nucleotide sequence ID" value="NZ_JAMQBK010000129.1"/>
</dbReference>
<name>A0ABT0UEG1_9BACT</name>